<dbReference type="GO" id="GO:0009103">
    <property type="term" value="P:lipopolysaccharide biosynthetic process"/>
    <property type="evidence" value="ECO:0007669"/>
    <property type="project" value="TreeGrafter"/>
</dbReference>
<evidence type="ECO:0000256" key="2">
    <source>
        <dbReference type="SAM" id="MobiDB-lite"/>
    </source>
</evidence>
<feature type="region of interest" description="Disordered" evidence="2">
    <location>
        <begin position="1"/>
        <end position="39"/>
    </location>
</feature>
<feature type="domain" description="Glycosyl transferase family 1" evidence="3">
    <location>
        <begin position="230"/>
        <end position="378"/>
    </location>
</feature>
<dbReference type="AlphaFoldDB" id="A0A4R2BU82"/>
<dbReference type="PANTHER" id="PTHR46401">
    <property type="entry name" value="GLYCOSYLTRANSFERASE WBBK-RELATED"/>
    <property type="match status" value="1"/>
</dbReference>
<sequence length="411" mass="45538">MAEFSGVDPLEQHSTRPMPQQVQPECDGKGSALAPPSAKGHRVWTINGDFLGLSPNGVARYGREVTLALDTLMTDSHPLTRGLQLAVVAPRESPADLRLNSIPVRIVREYDRPRMPQFWVQAQLPLYVRGGLLSFCNLAPVAVRRQIVCIHDLHTRLMPQSYGRLFRWTHQLMLPVLGRRAAAITTVSAFSRDHIVDFCVAPFQKIAVTYNGSDHVARWDPAKSSIDLGPRPFVFCLGQRQKYKNTELLLKLAPALDLMGLDLCMAGDVDAALLEQFAPQRSSNLRLLGRISDDDLAKALSQARCFLFPSRIEGFGLPAIEAMALGCPLVASNAPCLPEICADAVLYADPENAESWISAIRRLCDDGLRRRLIDKGRARAKSFSWRTIAEVYLRLMADIDSNRTPSSRTAS</sequence>
<comment type="caution">
    <text evidence="4">The sequence shown here is derived from an EMBL/GenBank/DDBJ whole genome shotgun (WGS) entry which is preliminary data.</text>
</comment>
<organism evidence="4 5">
    <name type="scientific">Sinorhizobium americanum</name>
    <dbReference type="NCBI Taxonomy" id="194963"/>
    <lineage>
        <taxon>Bacteria</taxon>
        <taxon>Pseudomonadati</taxon>
        <taxon>Pseudomonadota</taxon>
        <taxon>Alphaproteobacteria</taxon>
        <taxon>Hyphomicrobiales</taxon>
        <taxon>Rhizobiaceae</taxon>
        <taxon>Sinorhizobium/Ensifer group</taxon>
        <taxon>Sinorhizobium</taxon>
    </lineage>
</organism>
<dbReference type="GO" id="GO:0016757">
    <property type="term" value="F:glycosyltransferase activity"/>
    <property type="evidence" value="ECO:0007669"/>
    <property type="project" value="InterPro"/>
</dbReference>
<proteinExistence type="predicted"/>
<dbReference type="InterPro" id="IPR001296">
    <property type="entry name" value="Glyco_trans_1"/>
</dbReference>
<dbReference type="SUPFAM" id="SSF53756">
    <property type="entry name" value="UDP-Glycosyltransferase/glycogen phosphorylase"/>
    <property type="match status" value="1"/>
</dbReference>
<dbReference type="Gene3D" id="3.40.50.2000">
    <property type="entry name" value="Glycogen Phosphorylase B"/>
    <property type="match status" value="2"/>
</dbReference>
<protein>
    <submittedName>
        <fullName evidence="4">Glycosyltransferase involved in cell wall biosynthesis</fullName>
    </submittedName>
</protein>
<gene>
    <name evidence="4" type="ORF">EV184_10633</name>
</gene>
<accession>A0A4R2BU82</accession>
<keyword evidence="1 4" id="KW-0808">Transferase</keyword>
<dbReference type="CDD" id="cd03809">
    <property type="entry name" value="GT4_MtfB-like"/>
    <property type="match status" value="1"/>
</dbReference>
<evidence type="ECO:0000256" key="1">
    <source>
        <dbReference type="ARBA" id="ARBA00022679"/>
    </source>
</evidence>
<evidence type="ECO:0000313" key="4">
    <source>
        <dbReference type="EMBL" id="TCN31261.1"/>
    </source>
</evidence>
<dbReference type="RefSeq" id="WP_037384920.1">
    <property type="nucleotide sequence ID" value="NZ_SLVU01000006.1"/>
</dbReference>
<evidence type="ECO:0000259" key="3">
    <source>
        <dbReference type="Pfam" id="PF00534"/>
    </source>
</evidence>
<dbReference type="PANTHER" id="PTHR46401:SF2">
    <property type="entry name" value="GLYCOSYLTRANSFERASE WBBK-RELATED"/>
    <property type="match status" value="1"/>
</dbReference>
<dbReference type="Proteomes" id="UP000295043">
    <property type="component" value="Unassembled WGS sequence"/>
</dbReference>
<reference evidence="4 5" key="1">
    <citation type="submission" date="2019-03" db="EMBL/GenBank/DDBJ databases">
        <title>Genomic Encyclopedia of Type Strains, Phase IV (KMG-V): Genome sequencing to study the core and pangenomes of soil and plant-associated prokaryotes.</title>
        <authorList>
            <person name="Whitman W."/>
        </authorList>
    </citation>
    <scope>NUCLEOTIDE SEQUENCE [LARGE SCALE GENOMIC DNA]</scope>
    <source>
        <strain evidence="4 5">23C40</strain>
    </source>
</reference>
<dbReference type="EMBL" id="SLVU01000006">
    <property type="protein sequence ID" value="TCN31261.1"/>
    <property type="molecule type" value="Genomic_DNA"/>
</dbReference>
<evidence type="ECO:0000313" key="5">
    <source>
        <dbReference type="Proteomes" id="UP000295043"/>
    </source>
</evidence>
<name>A0A4R2BU82_9HYPH</name>
<dbReference type="Pfam" id="PF00534">
    <property type="entry name" value="Glycos_transf_1"/>
    <property type="match status" value="1"/>
</dbReference>